<evidence type="ECO:0000313" key="2">
    <source>
        <dbReference type="EMBL" id="RSB64169.1"/>
    </source>
</evidence>
<sequence length="87" mass="9531">MEWDTTIEFAPVILLFKDPDRLFSVRTAIGAANMLIKEFPSDDGEEFLAAIEICLDVVKGNTDPEQLRAAIIRAADEAGVTAITVLH</sequence>
<dbReference type="Gene3D" id="6.10.250.730">
    <property type="match status" value="1"/>
</dbReference>
<evidence type="ECO:0000313" key="1">
    <source>
        <dbReference type="EMBL" id="MBB3137194.1"/>
    </source>
</evidence>
<dbReference type="Proteomes" id="UP000518315">
    <property type="component" value="Unassembled WGS sequence"/>
</dbReference>
<protein>
    <submittedName>
        <fullName evidence="2">DUF982 domain-containing protein</fullName>
    </submittedName>
</protein>
<dbReference type="EMBL" id="JACHXH010000020">
    <property type="protein sequence ID" value="MBB3137194.1"/>
    <property type="molecule type" value="Genomic_DNA"/>
</dbReference>
<comment type="caution">
    <text evidence="2">The sequence shown here is derived from an EMBL/GenBank/DDBJ whole genome shotgun (WGS) entry which is preliminary data.</text>
</comment>
<keyword evidence="4" id="KW-1185">Reference proteome</keyword>
<name>A0A3R9BMN5_9HYPH</name>
<organism evidence="2 3">
    <name type="scientific">Rhizobium pisi</name>
    <dbReference type="NCBI Taxonomy" id="574561"/>
    <lineage>
        <taxon>Bacteria</taxon>
        <taxon>Pseudomonadati</taxon>
        <taxon>Pseudomonadota</taxon>
        <taxon>Alphaproteobacteria</taxon>
        <taxon>Hyphomicrobiales</taxon>
        <taxon>Rhizobiaceae</taxon>
        <taxon>Rhizobium/Agrobacterium group</taxon>
        <taxon>Rhizobium</taxon>
    </lineage>
</organism>
<dbReference type="InterPro" id="IPR010385">
    <property type="entry name" value="DUF982"/>
</dbReference>
<proteinExistence type="predicted"/>
<dbReference type="Pfam" id="PF06169">
    <property type="entry name" value="DUF982"/>
    <property type="match status" value="1"/>
</dbReference>
<gene>
    <name evidence="2" type="ORF">EFD55_27900</name>
    <name evidence="1" type="ORF">FHS26_004953</name>
</gene>
<dbReference type="Proteomes" id="UP000277279">
    <property type="component" value="Unassembled WGS sequence"/>
</dbReference>
<reference evidence="2 3" key="1">
    <citation type="submission" date="2018-11" db="EMBL/GenBank/DDBJ databases">
        <authorList>
            <person name="Huo Y."/>
        </authorList>
    </citation>
    <scope>NUCLEOTIDE SEQUENCE [LARGE SCALE GENOMIC DNA]</scope>
    <source>
        <strain evidence="2 3">DSM 30132</strain>
    </source>
</reference>
<evidence type="ECO:0000313" key="4">
    <source>
        <dbReference type="Proteomes" id="UP000518315"/>
    </source>
</evidence>
<reference evidence="1 4" key="2">
    <citation type="submission" date="2020-08" db="EMBL/GenBank/DDBJ databases">
        <title>Genomic Encyclopedia of Type Strains, Phase III (KMG-III): the genomes of soil and plant-associated and newly described type strains.</title>
        <authorList>
            <person name="Whitman W."/>
        </authorList>
    </citation>
    <scope>NUCLEOTIDE SEQUENCE [LARGE SCALE GENOMIC DNA]</scope>
    <source>
        <strain evidence="1 4">CECT 4113</strain>
    </source>
</reference>
<evidence type="ECO:0000313" key="3">
    <source>
        <dbReference type="Proteomes" id="UP000277279"/>
    </source>
</evidence>
<accession>A0A3R9BMN5</accession>
<dbReference type="EMBL" id="RJJT01000026">
    <property type="protein sequence ID" value="RSB64169.1"/>
    <property type="molecule type" value="Genomic_DNA"/>
</dbReference>
<dbReference type="RefSeq" id="WP_125849521.1">
    <property type="nucleotide sequence ID" value="NZ_JACHXH010000020.1"/>
</dbReference>
<dbReference type="AlphaFoldDB" id="A0A3R9BMN5"/>
<dbReference type="OrthoDB" id="8455244at2"/>